<sequence>MPVTVPHIPTSTLPMDFGSSGPDLATVKVEKERVHADLTTFTRFNHSTFDWELKQGSCSVSEYEREFSYIVNCVLGVVQRGLRPEIFRVVHSFKLQTFVEILDLALW</sequence>
<organism evidence="1">
    <name type="scientific">Ananas comosus var. bracteatus</name>
    <name type="common">red pineapple</name>
    <dbReference type="NCBI Taxonomy" id="296719"/>
    <lineage>
        <taxon>Eukaryota</taxon>
        <taxon>Viridiplantae</taxon>
        <taxon>Streptophyta</taxon>
        <taxon>Embryophyta</taxon>
        <taxon>Tracheophyta</taxon>
        <taxon>Spermatophyta</taxon>
        <taxon>Magnoliopsida</taxon>
        <taxon>Liliopsida</taxon>
        <taxon>Poales</taxon>
        <taxon>Bromeliaceae</taxon>
        <taxon>Bromelioideae</taxon>
        <taxon>Ananas</taxon>
    </lineage>
</organism>
<gene>
    <name evidence="1" type="ORF">CB5_LOCUS27416</name>
</gene>
<reference evidence="1" key="1">
    <citation type="submission" date="2020-07" db="EMBL/GenBank/DDBJ databases">
        <authorList>
            <person name="Lin J."/>
        </authorList>
    </citation>
    <scope>NUCLEOTIDE SEQUENCE</scope>
</reference>
<name>A0A6V7QN56_ANACO</name>
<dbReference type="EMBL" id="LR862137">
    <property type="protein sequence ID" value="CAD1844205.1"/>
    <property type="molecule type" value="Genomic_DNA"/>
</dbReference>
<protein>
    <recommendedName>
        <fullName evidence="2">Retrotransposon gag domain-containing protein</fullName>
    </recommendedName>
</protein>
<evidence type="ECO:0000313" key="1">
    <source>
        <dbReference type="EMBL" id="CAD1844205.1"/>
    </source>
</evidence>
<accession>A0A6V7QN56</accession>
<evidence type="ECO:0008006" key="2">
    <source>
        <dbReference type="Google" id="ProtNLM"/>
    </source>
</evidence>
<proteinExistence type="predicted"/>
<dbReference type="AlphaFoldDB" id="A0A6V7QN56"/>